<evidence type="ECO:0000313" key="3">
    <source>
        <dbReference type="Proteomes" id="UP000030081"/>
    </source>
</evidence>
<protein>
    <submittedName>
        <fullName evidence="2">Uncharacterized protein</fullName>
    </submittedName>
</protein>
<name>A0A0A0SNN9_9VIBR</name>
<proteinExistence type="predicted"/>
<feature type="region of interest" description="Disordered" evidence="1">
    <location>
        <begin position="20"/>
        <end position="64"/>
    </location>
</feature>
<reference evidence="2 3" key="1">
    <citation type="submission" date="2014-10" db="EMBL/GenBank/DDBJ databases">
        <title>The Complete Genome Sequence for the Shellfish Pathogen Vibrio coralliilyticus RE98 Isolated from a Shellfish Hatchery.</title>
        <authorList>
            <person name="Richards G.P."/>
            <person name="Bono J.L."/>
            <person name="Watson M.A."/>
            <person name="Needleman D.S."/>
        </authorList>
    </citation>
    <scope>NUCLEOTIDE SEQUENCE [LARGE SCALE GENOMIC DNA]</scope>
    <source>
        <strain evidence="2 3">RE98</strain>
    </source>
</reference>
<evidence type="ECO:0000256" key="1">
    <source>
        <dbReference type="SAM" id="MobiDB-lite"/>
    </source>
</evidence>
<dbReference type="OrthoDB" id="5294470at2"/>
<dbReference type="Pfam" id="PF09831">
    <property type="entry name" value="DUF2058"/>
    <property type="match status" value="1"/>
</dbReference>
<sequence length="173" mass="19861">MAKLTLQEQMLKAGLVNEKKLKKAKKGSKKSRVQAREVKAAVEEQKRQQQERDKELSNQQNEQRLNKEIQSQIKQLIEMNKIDQKDGDIKYNFTDGTLVKSLYVESIIREQLIKGILAIARHEDGYAVIPGVVANKIAQRDDQVIIELKEPESDVPAEDDPYADYVVPDDLMW</sequence>
<keyword evidence="3" id="KW-1185">Reference proteome</keyword>
<dbReference type="InterPro" id="IPR018636">
    <property type="entry name" value="DUF2058"/>
</dbReference>
<accession>A0A0A0SNN9</accession>
<dbReference type="RefSeq" id="WP_006961977.1">
    <property type="nucleotide sequence ID" value="NZ_CP009617.1"/>
</dbReference>
<dbReference type="EMBL" id="CP009617">
    <property type="protein sequence ID" value="AIW18623.1"/>
    <property type="molecule type" value="Genomic_DNA"/>
</dbReference>
<dbReference type="Proteomes" id="UP000030081">
    <property type="component" value="Chromosome 1"/>
</dbReference>
<dbReference type="KEGG" id="vcy:IX92_06000"/>
<dbReference type="eggNOG" id="COG3122">
    <property type="taxonomic scope" value="Bacteria"/>
</dbReference>
<gene>
    <name evidence="2" type="ORF">IX92_06000</name>
</gene>
<dbReference type="AlphaFoldDB" id="A0A0A0SNN9"/>
<evidence type="ECO:0000313" key="2">
    <source>
        <dbReference type="EMBL" id="AIW18623.1"/>
    </source>
</evidence>
<organism evidence="2 3">
    <name type="scientific">Vibrio coralliilyticus</name>
    <dbReference type="NCBI Taxonomy" id="190893"/>
    <lineage>
        <taxon>Bacteria</taxon>
        <taxon>Pseudomonadati</taxon>
        <taxon>Pseudomonadota</taxon>
        <taxon>Gammaproteobacteria</taxon>
        <taxon>Vibrionales</taxon>
        <taxon>Vibrionaceae</taxon>
        <taxon>Vibrio</taxon>
    </lineage>
</organism>
<feature type="compositionally biased region" description="Basic residues" evidence="1">
    <location>
        <begin position="20"/>
        <end position="33"/>
    </location>
</feature>
<feature type="compositionally biased region" description="Basic and acidic residues" evidence="1">
    <location>
        <begin position="34"/>
        <end position="56"/>
    </location>
</feature>
<dbReference type="GeneID" id="93942348"/>